<dbReference type="RefSeq" id="WP_027470412.1">
    <property type="nucleotide sequence ID" value="NZ_BAMD01000151.1"/>
</dbReference>
<gene>
    <name evidence="1" type="ORF">JCM21142_124660</name>
</gene>
<reference evidence="1 2" key="1">
    <citation type="journal article" date="2014" name="Genome Announc.">
        <title>Draft Genome Sequence of Cytophaga fermentans JCM 21142T, a Facultative Anaerobe Isolated from Marine Mud.</title>
        <authorList>
            <person name="Starns D."/>
            <person name="Oshima K."/>
            <person name="Suda W."/>
            <person name="Iino T."/>
            <person name="Yuki M."/>
            <person name="Inoue J."/>
            <person name="Kitamura K."/>
            <person name="Iida T."/>
            <person name="Darby A."/>
            <person name="Hattori M."/>
            <person name="Ohkuma M."/>
        </authorList>
    </citation>
    <scope>NUCLEOTIDE SEQUENCE [LARGE SCALE GENOMIC DNA]</scope>
    <source>
        <strain evidence="1 2">JCM 21142</strain>
    </source>
</reference>
<keyword evidence="2" id="KW-1185">Reference proteome</keyword>
<dbReference type="OrthoDB" id="1114497at2"/>
<dbReference type="AlphaFoldDB" id="W7YMJ9"/>
<sequence length="287" mass="33105">MQKSCLIFIFLCVTFIINSQNHNYSLEYCWKLLSENKHTECVIECERVLFYSGSPEDQKNALFIKGLSLKQQLDFNKAADTFNQIRITSSESTFFNEKFYEQSLCNYLAGDFENALTNINQYEYLSHGDTIPNEILLVKILSLNSLFHFEDAKNATLALITNNNLNSELINSTENLFRRKNCPRKKNPEKAKNLSMIVPGLGHIYAGRWVEGGISFVLNAGALSFGLYNIYIEYYFTGYVIGFTLLNKFHSGGMKRSYILAETKNKRNIVNFNQHFLELWRQIAHAD</sequence>
<protein>
    <recommendedName>
        <fullName evidence="3">Tetratricopeptide repeat protein</fullName>
    </recommendedName>
</protein>
<evidence type="ECO:0000313" key="1">
    <source>
        <dbReference type="EMBL" id="GAF05901.1"/>
    </source>
</evidence>
<evidence type="ECO:0000313" key="2">
    <source>
        <dbReference type="Proteomes" id="UP000019402"/>
    </source>
</evidence>
<organism evidence="1 2">
    <name type="scientific">Saccharicrinis fermentans DSM 9555 = JCM 21142</name>
    <dbReference type="NCBI Taxonomy" id="869213"/>
    <lineage>
        <taxon>Bacteria</taxon>
        <taxon>Pseudomonadati</taxon>
        <taxon>Bacteroidota</taxon>
        <taxon>Bacteroidia</taxon>
        <taxon>Marinilabiliales</taxon>
        <taxon>Marinilabiliaceae</taxon>
        <taxon>Saccharicrinis</taxon>
    </lineage>
</organism>
<dbReference type="EMBL" id="BAMD01000151">
    <property type="protein sequence ID" value="GAF05901.1"/>
    <property type="molecule type" value="Genomic_DNA"/>
</dbReference>
<accession>W7YMJ9</accession>
<dbReference type="SUPFAM" id="SSF48452">
    <property type="entry name" value="TPR-like"/>
    <property type="match status" value="1"/>
</dbReference>
<dbReference type="eggNOG" id="COG4105">
    <property type="taxonomic scope" value="Bacteria"/>
</dbReference>
<dbReference type="STRING" id="869213.GCA_000517085_00358"/>
<name>W7YMJ9_9BACT</name>
<comment type="caution">
    <text evidence="1">The sequence shown here is derived from an EMBL/GenBank/DDBJ whole genome shotgun (WGS) entry which is preliminary data.</text>
</comment>
<proteinExistence type="predicted"/>
<evidence type="ECO:0008006" key="3">
    <source>
        <dbReference type="Google" id="ProtNLM"/>
    </source>
</evidence>
<dbReference type="InterPro" id="IPR011990">
    <property type="entry name" value="TPR-like_helical_dom_sf"/>
</dbReference>
<dbReference type="Proteomes" id="UP000019402">
    <property type="component" value="Unassembled WGS sequence"/>
</dbReference>